<comment type="similarity">
    <text evidence="1">Belongs to the ABC transporter superfamily.</text>
</comment>
<dbReference type="GO" id="GO:0005524">
    <property type="term" value="F:ATP binding"/>
    <property type="evidence" value="ECO:0007669"/>
    <property type="project" value="UniProtKB-KW"/>
</dbReference>
<dbReference type="SUPFAM" id="SSF52540">
    <property type="entry name" value="P-loop containing nucleoside triphosphate hydrolases"/>
    <property type="match status" value="1"/>
</dbReference>
<dbReference type="CDD" id="cd03224">
    <property type="entry name" value="ABC_TM1139_LivF_branched"/>
    <property type="match status" value="1"/>
</dbReference>
<protein>
    <submittedName>
        <fullName evidence="7">Urea ABC transporter ATP-binding subunit UrtE</fullName>
    </submittedName>
</protein>
<evidence type="ECO:0000256" key="5">
    <source>
        <dbReference type="ARBA" id="ARBA00022970"/>
    </source>
</evidence>
<gene>
    <name evidence="7" type="primary">urtE</name>
    <name evidence="7" type="ORF">GR170_03925</name>
</gene>
<dbReference type="GO" id="GO:0016887">
    <property type="term" value="F:ATP hydrolysis activity"/>
    <property type="evidence" value="ECO:0007669"/>
    <property type="project" value="InterPro"/>
</dbReference>
<keyword evidence="3" id="KW-0547">Nucleotide-binding</keyword>
<dbReference type="GO" id="GO:0015807">
    <property type="term" value="P:L-amino acid transport"/>
    <property type="evidence" value="ECO:0007669"/>
    <property type="project" value="TreeGrafter"/>
</dbReference>
<evidence type="ECO:0000256" key="2">
    <source>
        <dbReference type="ARBA" id="ARBA00022448"/>
    </source>
</evidence>
<dbReference type="PROSITE" id="PS50893">
    <property type="entry name" value="ABC_TRANSPORTER_2"/>
    <property type="match status" value="1"/>
</dbReference>
<dbReference type="Proteomes" id="UP000477911">
    <property type="component" value="Unassembled WGS sequence"/>
</dbReference>
<dbReference type="AlphaFoldDB" id="A0A6L7G0C0"/>
<proteinExistence type="inferred from homology"/>
<dbReference type="Gene3D" id="3.40.50.300">
    <property type="entry name" value="P-loop containing nucleotide triphosphate hydrolases"/>
    <property type="match status" value="1"/>
</dbReference>
<reference evidence="7 8" key="1">
    <citation type="submission" date="2019-12" db="EMBL/GenBank/DDBJ databases">
        <authorList>
            <person name="Li M."/>
        </authorList>
    </citation>
    <scope>NUCLEOTIDE SEQUENCE [LARGE SCALE GENOMIC DNA]</scope>
    <source>
        <strain evidence="7 8">GBMRC 2024</strain>
    </source>
</reference>
<dbReference type="GO" id="GO:0015658">
    <property type="term" value="F:branched-chain amino acid transmembrane transporter activity"/>
    <property type="evidence" value="ECO:0007669"/>
    <property type="project" value="TreeGrafter"/>
</dbReference>
<dbReference type="NCBIfam" id="TIGR03410">
    <property type="entry name" value="urea_trans_UrtE"/>
    <property type="match status" value="1"/>
</dbReference>
<dbReference type="InterPro" id="IPR052156">
    <property type="entry name" value="BCAA_Transport_ATP-bd_LivF"/>
</dbReference>
<dbReference type="PANTHER" id="PTHR43820:SF5">
    <property type="entry name" value="HIGH-AFFINITY BRANCHED-CHAIN AMINO ACID TRANSPORT ATP-BINDING PROTEIN"/>
    <property type="match status" value="1"/>
</dbReference>
<dbReference type="PANTHER" id="PTHR43820">
    <property type="entry name" value="HIGH-AFFINITY BRANCHED-CHAIN AMINO ACID TRANSPORT ATP-BINDING PROTEIN LIVF"/>
    <property type="match status" value="1"/>
</dbReference>
<keyword evidence="2" id="KW-0813">Transport</keyword>
<organism evidence="7 8">
    <name type="scientific">Pseudooceanicola albus</name>
    <dbReference type="NCBI Taxonomy" id="2692189"/>
    <lineage>
        <taxon>Bacteria</taxon>
        <taxon>Pseudomonadati</taxon>
        <taxon>Pseudomonadota</taxon>
        <taxon>Alphaproteobacteria</taxon>
        <taxon>Rhodobacterales</taxon>
        <taxon>Paracoccaceae</taxon>
        <taxon>Pseudooceanicola</taxon>
    </lineage>
</organism>
<name>A0A6L7G0C0_9RHOB</name>
<dbReference type="RefSeq" id="WP_160891825.1">
    <property type="nucleotide sequence ID" value="NZ_WUMU01000003.1"/>
</dbReference>
<keyword evidence="8" id="KW-1185">Reference proteome</keyword>
<dbReference type="InterPro" id="IPR017780">
    <property type="entry name" value="ABC_transptr_urea_ATP-bd_UrtE"/>
</dbReference>
<feature type="domain" description="ABC transporter" evidence="6">
    <location>
        <begin position="5"/>
        <end position="239"/>
    </location>
</feature>
<dbReference type="SMART" id="SM00382">
    <property type="entry name" value="AAA"/>
    <property type="match status" value="1"/>
</dbReference>
<evidence type="ECO:0000313" key="7">
    <source>
        <dbReference type="EMBL" id="MXN16970.1"/>
    </source>
</evidence>
<dbReference type="InterPro" id="IPR027417">
    <property type="entry name" value="P-loop_NTPase"/>
</dbReference>
<evidence type="ECO:0000256" key="3">
    <source>
        <dbReference type="ARBA" id="ARBA00022741"/>
    </source>
</evidence>
<dbReference type="InterPro" id="IPR003439">
    <property type="entry name" value="ABC_transporter-like_ATP-bd"/>
</dbReference>
<evidence type="ECO:0000256" key="4">
    <source>
        <dbReference type="ARBA" id="ARBA00022840"/>
    </source>
</evidence>
<dbReference type="InterPro" id="IPR003593">
    <property type="entry name" value="AAA+_ATPase"/>
</dbReference>
<sequence length="239" mass="26153">METLLKMDKVCAAYGQSQVLWDIDLDVERGGALALIGRNGVGKTTLLRTIMGVQKTTKGRVQFDGADVTEAKPHERSRAGIGFVPQGRHVFPHLTVEENLQSGLSALTGRGKGLIGKGIPEHIYDLFPKLLQIRHRKAGVLSGGEQQQLAIGRALAGQPKLLLLDEPTEGIQPNVVQQIEDALRRVRTELGVTIVIVEQYLDFAWSFADDYCVLMRGRTVRQGRTAQESAADVAHLVNV</sequence>
<evidence type="ECO:0000256" key="1">
    <source>
        <dbReference type="ARBA" id="ARBA00005417"/>
    </source>
</evidence>
<keyword evidence="4 7" id="KW-0067">ATP-binding</keyword>
<dbReference type="EMBL" id="WUMU01000003">
    <property type="protein sequence ID" value="MXN16970.1"/>
    <property type="molecule type" value="Genomic_DNA"/>
</dbReference>
<accession>A0A6L7G0C0</accession>
<evidence type="ECO:0000313" key="8">
    <source>
        <dbReference type="Proteomes" id="UP000477911"/>
    </source>
</evidence>
<evidence type="ECO:0000259" key="6">
    <source>
        <dbReference type="PROSITE" id="PS50893"/>
    </source>
</evidence>
<dbReference type="Pfam" id="PF00005">
    <property type="entry name" value="ABC_tran"/>
    <property type="match status" value="1"/>
</dbReference>
<comment type="caution">
    <text evidence="7">The sequence shown here is derived from an EMBL/GenBank/DDBJ whole genome shotgun (WGS) entry which is preliminary data.</text>
</comment>
<keyword evidence="5" id="KW-0029">Amino-acid transport</keyword>